<dbReference type="AlphaFoldDB" id="A0A1I2SFL1"/>
<dbReference type="PANTHER" id="PTHR37292:SF2">
    <property type="entry name" value="DUF262 DOMAIN-CONTAINING PROTEIN"/>
    <property type="match status" value="1"/>
</dbReference>
<name>A0A1I2SFL1_9CORY</name>
<evidence type="ECO:0000313" key="3">
    <source>
        <dbReference type="Proteomes" id="UP000199065"/>
    </source>
</evidence>
<accession>A0A1I2SFL1</accession>
<dbReference type="Pfam" id="PF03235">
    <property type="entry name" value="GmrSD_N"/>
    <property type="match status" value="1"/>
</dbReference>
<proteinExistence type="predicted"/>
<dbReference type="Proteomes" id="UP000199065">
    <property type="component" value="Unassembled WGS sequence"/>
</dbReference>
<dbReference type="STRING" id="185761.SAMN05660282_01079"/>
<feature type="domain" description="GmrSD restriction endonucleases N-terminal" evidence="1">
    <location>
        <begin position="25"/>
        <end position="267"/>
    </location>
</feature>
<dbReference type="InterPro" id="IPR004919">
    <property type="entry name" value="GmrSD_N"/>
</dbReference>
<evidence type="ECO:0000259" key="1">
    <source>
        <dbReference type="Pfam" id="PF03235"/>
    </source>
</evidence>
<protein>
    <recommendedName>
        <fullName evidence="1">GmrSD restriction endonucleases N-terminal domain-containing protein</fullName>
    </recommendedName>
</protein>
<organism evidence="2 3">
    <name type="scientific">Corynebacterium spheniscorum</name>
    <dbReference type="NCBI Taxonomy" id="185761"/>
    <lineage>
        <taxon>Bacteria</taxon>
        <taxon>Bacillati</taxon>
        <taxon>Actinomycetota</taxon>
        <taxon>Actinomycetes</taxon>
        <taxon>Mycobacteriales</taxon>
        <taxon>Corynebacteriaceae</taxon>
        <taxon>Corynebacterium</taxon>
    </lineage>
</organism>
<reference evidence="2 3" key="1">
    <citation type="submission" date="2016-10" db="EMBL/GenBank/DDBJ databases">
        <authorList>
            <person name="de Groot N.N."/>
        </authorList>
    </citation>
    <scope>NUCLEOTIDE SEQUENCE [LARGE SCALE GENOMIC DNA]</scope>
    <source>
        <strain>J11</strain>
        <strain evidence="3">PG 39</strain>
    </source>
</reference>
<evidence type="ECO:0000313" key="2">
    <source>
        <dbReference type="EMBL" id="SFG50519.1"/>
    </source>
</evidence>
<sequence length="611" mass="68166">MARMSDHRSIITGMGFTTPSYDLPDLFSRVDRGELQLPDFQRSYAWDVDLIRALVVTVLRGYPIGCLMALDTRNEPMRFRPRPLVGAPDTGSNPGLLLLDGQQRLTTLYHCFRGDGTVDSVDFRSKKVRRTFYVDIRRAVSGKDVMPDEAVFSVEPSGEVRSHFGPKIPEGINSYEDALRNGCVPVARLLDGRATDLLFDLAATADEELAHAIKEFQRRIVAPLSGYTVPVIRIGRETAKSGVGSIFAQVNSAGLQMDVFELLTAVFAAEDEDFHLAQHWAETEAILRQYPVLDAVDRTRFLMAASLLVTGRRGRAAGQREDILNLSLKDYLEASEVLRITFVEAAVFLNQRCFLKPEHVPYPAQLVPLAVILAMLADTPAALATTQGWDLLNRWFWSGVFGELYGSPAVTIRAAHDVDQVSAWIRGESDEVPKTVADASFTESRLLSIGENSGVYKGIVSLLMARGARDWRTGQTFDQWSYDALEPVFQRIFPAHWLHEMGVDPILADSVLNRTPLGARTRVMMENNSPARYLPRIQSKSLLDDEEFDELLASHEITPKLLHSCDALAFFADRRERILGMVEYALDKEVIRDVDDSDLRGGDEGPSAFVE</sequence>
<dbReference type="PANTHER" id="PTHR37292">
    <property type="entry name" value="VNG6097C"/>
    <property type="match status" value="1"/>
</dbReference>
<dbReference type="EMBL" id="FOPJ01000005">
    <property type="protein sequence ID" value="SFG50519.1"/>
    <property type="molecule type" value="Genomic_DNA"/>
</dbReference>
<keyword evidence="3" id="KW-1185">Reference proteome</keyword>
<gene>
    <name evidence="2" type="ORF">SAMN05660282_01079</name>
</gene>